<evidence type="ECO:0000256" key="1">
    <source>
        <dbReference type="ARBA" id="ARBA00015132"/>
    </source>
</evidence>
<protein>
    <recommendedName>
        <fullName evidence="1">UDP-glucose 6-dehydrogenase</fullName>
    </recommendedName>
</protein>
<evidence type="ECO:0000259" key="2">
    <source>
        <dbReference type="SMART" id="SM00984"/>
    </source>
</evidence>
<dbReference type="EMBL" id="CP013002">
    <property type="protein sequence ID" value="ALL14186.1"/>
    <property type="molecule type" value="Genomic_DNA"/>
</dbReference>
<reference evidence="3 4" key="1">
    <citation type="submission" date="2015-10" db="EMBL/GenBank/DDBJ databases">
        <title>Conservation of the essential genome among Caulobacter and Brevundimonas species.</title>
        <authorList>
            <person name="Scott D."/>
            <person name="Ely B."/>
        </authorList>
    </citation>
    <scope>NUCLEOTIDE SEQUENCE [LARGE SCALE GENOMIC DNA]</scope>
    <source>
        <strain evidence="3 4">CB4</strain>
    </source>
</reference>
<dbReference type="PANTHER" id="PTHR43750">
    <property type="entry name" value="UDP-GLUCOSE 6-DEHYDROGENASE TUAD"/>
    <property type="match status" value="1"/>
</dbReference>
<dbReference type="AlphaFoldDB" id="A0A0N7JHS2"/>
<organism evidence="3 4">
    <name type="scientific">Caulobacter henricii</name>
    <dbReference type="NCBI Taxonomy" id="69395"/>
    <lineage>
        <taxon>Bacteria</taxon>
        <taxon>Pseudomonadati</taxon>
        <taxon>Pseudomonadota</taxon>
        <taxon>Alphaproteobacteria</taxon>
        <taxon>Caulobacterales</taxon>
        <taxon>Caulobacteraceae</taxon>
        <taxon>Caulobacter</taxon>
    </lineage>
</organism>
<dbReference type="STRING" id="69395.AQ619_13020"/>
<gene>
    <name evidence="3" type="ORF">AQ619_13020</name>
</gene>
<dbReference type="InterPro" id="IPR014027">
    <property type="entry name" value="UDP-Glc/GDP-Man_DH_C"/>
</dbReference>
<dbReference type="Gene3D" id="3.40.50.720">
    <property type="entry name" value="NAD(P)-binding Rossmann-like Domain"/>
    <property type="match status" value="1"/>
</dbReference>
<dbReference type="Pfam" id="PF03720">
    <property type="entry name" value="UDPG_MGDP_dh_C"/>
    <property type="match status" value="1"/>
</dbReference>
<keyword evidence="4" id="KW-1185">Reference proteome</keyword>
<dbReference type="SMART" id="SM00984">
    <property type="entry name" value="UDPG_MGDP_dh_C"/>
    <property type="match status" value="1"/>
</dbReference>
<accession>A0A0N7JHS2</accession>
<dbReference type="GO" id="GO:0051287">
    <property type="term" value="F:NAD binding"/>
    <property type="evidence" value="ECO:0007669"/>
    <property type="project" value="InterPro"/>
</dbReference>
<dbReference type="GO" id="GO:0016616">
    <property type="term" value="F:oxidoreductase activity, acting on the CH-OH group of donors, NAD or NADP as acceptor"/>
    <property type="evidence" value="ECO:0007669"/>
    <property type="project" value="InterPro"/>
</dbReference>
<sequence length="135" mass="14950">MGGEWLWGIHARCDDTTVGVLGVTFKANAGDMRDAHSLEITPTPQVLGSQVQPFDPGTDKEVAHQLKYSDFRVGTNEDVEGGDAMVIITEWYQCRALDLDRLKLLMRSPTVVDLSTVCRPAEMVPVEYAHSRITC</sequence>
<dbReference type="OrthoDB" id="9803238at2"/>
<dbReference type="InterPro" id="IPR036220">
    <property type="entry name" value="UDP-Glc/GDP-Man_DH_C_sf"/>
</dbReference>
<dbReference type="PANTHER" id="PTHR43750:SF3">
    <property type="entry name" value="UDP-GLUCOSE 6-DEHYDROGENASE TUAD"/>
    <property type="match status" value="1"/>
</dbReference>
<evidence type="ECO:0000313" key="4">
    <source>
        <dbReference type="Proteomes" id="UP000056905"/>
    </source>
</evidence>
<dbReference type="SUPFAM" id="SSF52413">
    <property type="entry name" value="UDP-glucose/GDP-mannose dehydrogenase C-terminal domain"/>
    <property type="match status" value="1"/>
</dbReference>
<evidence type="ECO:0000313" key="3">
    <source>
        <dbReference type="EMBL" id="ALL14186.1"/>
    </source>
</evidence>
<dbReference type="KEGG" id="chq:AQ619_13020"/>
<name>A0A0N7JHS2_9CAUL</name>
<dbReference type="Proteomes" id="UP000056905">
    <property type="component" value="Chromosome"/>
</dbReference>
<feature type="domain" description="UDP-glucose/GDP-mannose dehydrogenase C-terminal" evidence="2">
    <location>
        <begin position="19"/>
        <end position="120"/>
    </location>
</feature>
<proteinExistence type="predicted"/>